<comment type="caution">
    <text evidence="3">The sequence shown here is derived from an EMBL/GenBank/DDBJ whole genome shotgun (WGS) entry which is preliminary data.</text>
</comment>
<organism evidence="3 4">
    <name type="scientific">Megalurothrips usitatus</name>
    <name type="common">bean blossom thrips</name>
    <dbReference type="NCBI Taxonomy" id="439358"/>
    <lineage>
        <taxon>Eukaryota</taxon>
        <taxon>Metazoa</taxon>
        <taxon>Ecdysozoa</taxon>
        <taxon>Arthropoda</taxon>
        <taxon>Hexapoda</taxon>
        <taxon>Insecta</taxon>
        <taxon>Pterygota</taxon>
        <taxon>Neoptera</taxon>
        <taxon>Paraneoptera</taxon>
        <taxon>Thysanoptera</taxon>
        <taxon>Terebrantia</taxon>
        <taxon>Thripoidea</taxon>
        <taxon>Thripidae</taxon>
        <taxon>Megalurothrips</taxon>
    </lineage>
</organism>
<dbReference type="Proteomes" id="UP001075354">
    <property type="component" value="Chromosome 5"/>
</dbReference>
<dbReference type="AlphaFoldDB" id="A0AAV7XUW7"/>
<feature type="region of interest" description="Disordered" evidence="1">
    <location>
        <begin position="659"/>
        <end position="698"/>
    </location>
</feature>
<dbReference type="PANTHER" id="PTHR37687:SF1">
    <property type="entry name" value="AGAP006772-PA"/>
    <property type="match status" value="1"/>
</dbReference>
<feature type="signal peptide" evidence="2">
    <location>
        <begin position="1"/>
        <end position="22"/>
    </location>
</feature>
<accession>A0AAV7XUW7</accession>
<proteinExistence type="predicted"/>
<keyword evidence="4" id="KW-1185">Reference proteome</keyword>
<feature type="chain" id="PRO_5043361586" evidence="2">
    <location>
        <begin position="23"/>
        <end position="817"/>
    </location>
</feature>
<evidence type="ECO:0000256" key="2">
    <source>
        <dbReference type="SAM" id="SignalP"/>
    </source>
</evidence>
<dbReference type="PANTHER" id="PTHR37687">
    <property type="entry name" value="AGAP006772-PA"/>
    <property type="match status" value="1"/>
</dbReference>
<feature type="compositionally biased region" description="Acidic residues" evidence="1">
    <location>
        <begin position="679"/>
        <end position="692"/>
    </location>
</feature>
<protein>
    <submittedName>
        <fullName evidence="3">Uncharacterized protein</fullName>
    </submittedName>
</protein>
<feature type="region of interest" description="Disordered" evidence="1">
    <location>
        <begin position="318"/>
        <end position="369"/>
    </location>
</feature>
<feature type="compositionally biased region" description="Polar residues" evidence="1">
    <location>
        <begin position="360"/>
        <end position="369"/>
    </location>
</feature>
<evidence type="ECO:0000313" key="3">
    <source>
        <dbReference type="EMBL" id="KAJ1527550.1"/>
    </source>
</evidence>
<feature type="region of interest" description="Disordered" evidence="1">
    <location>
        <begin position="447"/>
        <end position="470"/>
    </location>
</feature>
<name>A0AAV7XUW7_9NEOP</name>
<feature type="compositionally biased region" description="Gly residues" evidence="1">
    <location>
        <begin position="664"/>
        <end position="678"/>
    </location>
</feature>
<dbReference type="InterPro" id="IPR038875">
    <property type="entry name" value="PLA2_conodipine-like"/>
</dbReference>
<keyword evidence="2" id="KW-0732">Signal</keyword>
<dbReference type="EMBL" id="JAPTSV010000005">
    <property type="protein sequence ID" value="KAJ1527550.1"/>
    <property type="molecule type" value="Genomic_DNA"/>
</dbReference>
<sequence>MARPRPALWALWALWGLCLCLGLALGPAPVLGAQRARPLRARAPAALDQILGDGQPEDIGYGFQRSRAISRSVRSSRKDTSPKTPPQFALSAAAGDDPAVTKSMFRERMVRQRRQRQQQQQPTQQWGDWRHEAPSISSFYPPAGPNDPVEDPERYLQALREAWVRYQQQTGAIDVGPDDLTDLETLQFLEALGAGEDIPGARKRSSASSAAPGSGQYALYANAPAAADWSPDWSSPLAWGGYPLQKRSASYELQDDSGEWADGVADDGDGDIVGVEGREGGPVVPGSRLAALLSQQLFDERYDDPAVKRLLLAKRSAAADGASQQHKAQGSRADEEVPDGLQGRAMRRRKKSTRPALAAAQQQPMSQHDANVHKDLARIFGEPEPDGEPEPPLALPLVAGEVEPPLALPLTHGLVKRTAVAAPAGTAAPAAAPIASAAGGAAAATTKAAPASTTSAPARKATTAAAGKSDAAPGVVAINPIGHAHETDKIAHEHHEQHLQHGAATAPPLANVQVNIHAEHAPPMVSAEGPHGHDTAVHAENKVEVKPGSPAGAGAGAAGGHTKLSLLEVEEPMYTDAASHSRRLAKKSIDWSQYFGLDRRRKKSLSYNDVDAPARIDPDWMMRHNLVGFRLLLPPGSKPSSINKRVAVKKEGASPDALLFGSWGRQGQGQGGWGWADGDGGDDDDGEDDDGEGGGGGGDVLGRCPAVLRLAETCRLAVGPNDGLLPVCVLYQACHLCGSAMGVPVGSSCESELVRRGAELCAYSSSPGAGRQECHSRVGAIVDLYRARQPTPDTETCAKQPCLAHFFLTAPAVAFSR</sequence>
<evidence type="ECO:0000256" key="1">
    <source>
        <dbReference type="SAM" id="MobiDB-lite"/>
    </source>
</evidence>
<reference evidence="3" key="1">
    <citation type="submission" date="2022-12" db="EMBL/GenBank/DDBJ databases">
        <title>Chromosome-level genome assembly of the bean flower thrips Megalurothrips usitatus.</title>
        <authorList>
            <person name="Ma L."/>
            <person name="Liu Q."/>
            <person name="Li H."/>
            <person name="Cai W."/>
        </authorList>
    </citation>
    <scope>NUCLEOTIDE SEQUENCE</scope>
    <source>
        <strain evidence="3">Cailab_2022a</strain>
    </source>
</reference>
<feature type="region of interest" description="Disordered" evidence="1">
    <location>
        <begin position="70"/>
        <end position="98"/>
    </location>
</feature>
<gene>
    <name evidence="3" type="ORF">ONE63_007517</name>
</gene>
<feature type="region of interest" description="Disordered" evidence="1">
    <location>
        <begin position="110"/>
        <end position="151"/>
    </location>
</feature>
<evidence type="ECO:0000313" key="4">
    <source>
        <dbReference type="Proteomes" id="UP001075354"/>
    </source>
</evidence>